<dbReference type="AlphaFoldDB" id="F0SU38"/>
<dbReference type="GO" id="GO:0044780">
    <property type="term" value="P:bacterial-type flagellum assembly"/>
    <property type="evidence" value="ECO:0007669"/>
    <property type="project" value="InterPro"/>
</dbReference>
<dbReference type="InterPro" id="IPR003713">
    <property type="entry name" value="FliS"/>
</dbReference>
<organism evidence="7 8">
    <name type="scientific">Syntrophobotulus glycolicus (strain DSM 8271 / FlGlyR)</name>
    <dbReference type="NCBI Taxonomy" id="645991"/>
    <lineage>
        <taxon>Bacteria</taxon>
        <taxon>Bacillati</taxon>
        <taxon>Bacillota</taxon>
        <taxon>Clostridia</taxon>
        <taxon>Eubacteriales</taxon>
        <taxon>Desulfitobacteriaceae</taxon>
        <taxon>Syntrophobotulus</taxon>
    </lineage>
</organism>
<keyword evidence="3 6" id="KW-0963">Cytoplasm</keyword>
<keyword evidence="7" id="KW-0282">Flagellum</keyword>
<dbReference type="SUPFAM" id="SSF101116">
    <property type="entry name" value="Flagellar export chaperone FliS"/>
    <property type="match status" value="1"/>
</dbReference>
<dbReference type="Gene3D" id="1.20.120.340">
    <property type="entry name" value="Flagellar protein FliS"/>
    <property type="match status" value="1"/>
</dbReference>
<accession>F0SU38</accession>
<sequence>MSMLQKQYRQNYLQAAVFTASPEKLTLLLYTHLVQALRQAGQAMEKKDPEKTHHWILKAKKILLYLENTLDQKYEISASLSQLYTCMYRLLTGANVKKDREALEQVLHLAGELRDTWAQASELAGGGRPANDGK</sequence>
<dbReference type="GO" id="GO:0071973">
    <property type="term" value="P:bacterial-type flagellum-dependent cell motility"/>
    <property type="evidence" value="ECO:0007669"/>
    <property type="project" value="TreeGrafter"/>
</dbReference>
<dbReference type="NCBIfam" id="TIGR00208">
    <property type="entry name" value="fliS"/>
    <property type="match status" value="1"/>
</dbReference>
<comment type="similarity">
    <text evidence="2 6">Belongs to the FliS family.</text>
</comment>
<keyword evidence="7" id="KW-0969">Cilium</keyword>
<dbReference type="HOGENOM" id="CLU_080373_3_2_9"/>
<protein>
    <recommendedName>
        <fullName evidence="6">Flagellar secretion chaperone FliS</fullName>
    </recommendedName>
</protein>
<evidence type="ECO:0000256" key="6">
    <source>
        <dbReference type="PIRNR" id="PIRNR039090"/>
    </source>
</evidence>
<dbReference type="eggNOG" id="COG1516">
    <property type="taxonomic scope" value="Bacteria"/>
</dbReference>
<proteinExistence type="inferred from homology"/>
<keyword evidence="7" id="KW-0966">Cell projection</keyword>
<reference evidence="7 8" key="1">
    <citation type="journal article" date="2011" name="Stand. Genomic Sci.">
        <title>Complete genome sequence of Syntrophobotulus glycolicus type strain (FlGlyR).</title>
        <authorList>
            <person name="Han C."/>
            <person name="Mwirichia R."/>
            <person name="Chertkov O."/>
            <person name="Held B."/>
            <person name="Lapidus A."/>
            <person name="Nolan M."/>
            <person name="Lucas S."/>
            <person name="Hammon N."/>
            <person name="Deshpande S."/>
            <person name="Cheng J.F."/>
            <person name="Tapia R."/>
            <person name="Goodwin L."/>
            <person name="Pitluck S."/>
            <person name="Huntemann M."/>
            <person name="Liolios K."/>
            <person name="Ivanova N."/>
            <person name="Pagani I."/>
            <person name="Mavromatis K."/>
            <person name="Ovchinikova G."/>
            <person name="Pati A."/>
            <person name="Chen A."/>
            <person name="Palaniappan K."/>
            <person name="Land M."/>
            <person name="Hauser L."/>
            <person name="Brambilla E.M."/>
            <person name="Rohde M."/>
            <person name="Spring S."/>
            <person name="Sikorski J."/>
            <person name="Goker M."/>
            <person name="Woyke T."/>
            <person name="Bristow J."/>
            <person name="Eisen J.A."/>
            <person name="Markowitz V."/>
            <person name="Hugenholtz P."/>
            <person name="Kyrpides N.C."/>
            <person name="Klenk H.P."/>
            <person name="Detter J.C."/>
        </authorList>
    </citation>
    <scope>NUCLEOTIDE SEQUENCE [LARGE SCALE GENOMIC DNA]</scope>
    <source>
        <strain evidence="8">DSM 8271 / FlGlyR</strain>
    </source>
</reference>
<comment type="subcellular location">
    <subcellularLocation>
        <location evidence="1 6">Cytoplasm</location>
        <location evidence="1 6">Cytosol</location>
    </subcellularLocation>
</comment>
<dbReference type="KEGG" id="sgy:Sgly_1096"/>
<dbReference type="OrthoDB" id="1524959at2"/>
<evidence type="ECO:0000256" key="1">
    <source>
        <dbReference type="ARBA" id="ARBA00004514"/>
    </source>
</evidence>
<dbReference type="RefSeq" id="WP_013624291.1">
    <property type="nucleotide sequence ID" value="NC_015172.1"/>
</dbReference>
<keyword evidence="5" id="KW-0143">Chaperone</keyword>
<dbReference type="CDD" id="cd16098">
    <property type="entry name" value="FliS"/>
    <property type="match status" value="1"/>
</dbReference>
<evidence type="ECO:0000256" key="3">
    <source>
        <dbReference type="ARBA" id="ARBA00022490"/>
    </source>
</evidence>
<dbReference type="GO" id="GO:0005829">
    <property type="term" value="C:cytosol"/>
    <property type="evidence" value="ECO:0007669"/>
    <property type="project" value="UniProtKB-SubCell"/>
</dbReference>
<dbReference type="Proteomes" id="UP000007488">
    <property type="component" value="Chromosome"/>
</dbReference>
<gene>
    <name evidence="7" type="ordered locus">Sgly_1096</name>
</gene>
<evidence type="ECO:0000313" key="8">
    <source>
        <dbReference type="Proteomes" id="UP000007488"/>
    </source>
</evidence>
<dbReference type="PANTHER" id="PTHR34773:SF1">
    <property type="entry name" value="FLAGELLAR SECRETION CHAPERONE FLIS"/>
    <property type="match status" value="1"/>
</dbReference>
<keyword evidence="4 6" id="KW-1005">Bacterial flagellum biogenesis</keyword>
<reference evidence="8" key="2">
    <citation type="submission" date="2011-02" db="EMBL/GenBank/DDBJ databases">
        <title>The complete genome of Syntrophobotulus glycolicus DSM 8271.</title>
        <authorList>
            <person name="Lucas S."/>
            <person name="Copeland A."/>
            <person name="Lapidus A."/>
            <person name="Bruce D."/>
            <person name="Goodwin L."/>
            <person name="Pitluck S."/>
            <person name="Kyrpides N."/>
            <person name="Mavromatis K."/>
            <person name="Pagani I."/>
            <person name="Ivanova N."/>
            <person name="Mikhailova N."/>
            <person name="Chertkov O."/>
            <person name="Held B."/>
            <person name="Detter J.C."/>
            <person name="Tapia R."/>
            <person name="Han C."/>
            <person name="Land M."/>
            <person name="Hauser L."/>
            <person name="Markowitz V."/>
            <person name="Cheng J.-F."/>
            <person name="Hugenholtz P."/>
            <person name="Woyke T."/>
            <person name="Wu D."/>
            <person name="Spring S."/>
            <person name="Schroeder M."/>
            <person name="Brambilla E."/>
            <person name="Klenk H.-P."/>
            <person name="Eisen J.A."/>
        </authorList>
    </citation>
    <scope>NUCLEOTIDE SEQUENCE [LARGE SCALE GENOMIC DNA]</scope>
    <source>
        <strain evidence="8">DSM 8271 / FlGlyR</strain>
    </source>
</reference>
<evidence type="ECO:0000256" key="4">
    <source>
        <dbReference type="ARBA" id="ARBA00022795"/>
    </source>
</evidence>
<dbReference type="STRING" id="645991.Sgly_1096"/>
<name>F0SU38_SYNGF</name>
<dbReference type="PIRSF" id="PIRSF039090">
    <property type="entry name" value="Flis"/>
    <property type="match status" value="1"/>
</dbReference>
<keyword evidence="8" id="KW-1185">Reference proteome</keyword>
<evidence type="ECO:0000256" key="5">
    <source>
        <dbReference type="ARBA" id="ARBA00023186"/>
    </source>
</evidence>
<evidence type="ECO:0000256" key="2">
    <source>
        <dbReference type="ARBA" id="ARBA00008787"/>
    </source>
</evidence>
<dbReference type="EMBL" id="CP002547">
    <property type="protein sequence ID" value="ADY55421.1"/>
    <property type="molecule type" value="Genomic_DNA"/>
</dbReference>
<dbReference type="Pfam" id="PF02561">
    <property type="entry name" value="FliS"/>
    <property type="match status" value="1"/>
</dbReference>
<dbReference type="PANTHER" id="PTHR34773">
    <property type="entry name" value="FLAGELLAR SECRETION CHAPERONE FLIS"/>
    <property type="match status" value="1"/>
</dbReference>
<evidence type="ECO:0000313" key="7">
    <source>
        <dbReference type="EMBL" id="ADY55421.1"/>
    </source>
</evidence>
<dbReference type="InterPro" id="IPR036584">
    <property type="entry name" value="FliS_sf"/>
</dbReference>